<keyword evidence="2" id="KW-1185">Reference proteome</keyword>
<dbReference type="AlphaFoldDB" id="A0A4Y2LCQ8"/>
<dbReference type="EMBL" id="BGPR01005683">
    <property type="protein sequence ID" value="GBN12465.1"/>
    <property type="molecule type" value="Genomic_DNA"/>
</dbReference>
<dbReference type="Proteomes" id="UP000499080">
    <property type="component" value="Unassembled WGS sequence"/>
</dbReference>
<dbReference type="OrthoDB" id="6624230at2759"/>
<accession>A0A4Y2LCQ8</accession>
<gene>
    <name evidence="1" type="ORF">AVEN_66491_1</name>
</gene>
<proteinExistence type="predicted"/>
<name>A0A4Y2LCQ8_ARAVE</name>
<organism evidence="1 2">
    <name type="scientific">Araneus ventricosus</name>
    <name type="common">Orbweaver spider</name>
    <name type="synonym">Epeira ventricosa</name>
    <dbReference type="NCBI Taxonomy" id="182803"/>
    <lineage>
        <taxon>Eukaryota</taxon>
        <taxon>Metazoa</taxon>
        <taxon>Ecdysozoa</taxon>
        <taxon>Arthropoda</taxon>
        <taxon>Chelicerata</taxon>
        <taxon>Arachnida</taxon>
        <taxon>Araneae</taxon>
        <taxon>Araneomorphae</taxon>
        <taxon>Entelegynae</taxon>
        <taxon>Araneoidea</taxon>
        <taxon>Araneidae</taxon>
        <taxon>Araneus</taxon>
    </lineage>
</organism>
<evidence type="ECO:0000313" key="1">
    <source>
        <dbReference type="EMBL" id="GBN12465.1"/>
    </source>
</evidence>
<reference evidence="1 2" key="1">
    <citation type="journal article" date="2019" name="Sci. Rep.">
        <title>Orb-weaving spider Araneus ventricosus genome elucidates the spidroin gene catalogue.</title>
        <authorList>
            <person name="Kono N."/>
            <person name="Nakamura H."/>
            <person name="Ohtoshi R."/>
            <person name="Moran D.A.P."/>
            <person name="Shinohara A."/>
            <person name="Yoshida Y."/>
            <person name="Fujiwara M."/>
            <person name="Mori M."/>
            <person name="Tomita M."/>
            <person name="Arakawa K."/>
        </authorList>
    </citation>
    <scope>NUCLEOTIDE SEQUENCE [LARGE SCALE GENOMIC DNA]</scope>
</reference>
<protein>
    <recommendedName>
        <fullName evidence="3">Nucleic-acid-binding protein from transposon X-element</fullName>
    </recommendedName>
</protein>
<dbReference type="PROSITE" id="PS51257">
    <property type="entry name" value="PROKAR_LIPOPROTEIN"/>
    <property type="match status" value="1"/>
</dbReference>
<comment type="caution">
    <text evidence="1">The sequence shown here is derived from an EMBL/GenBank/DDBJ whole genome shotgun (WGS) entry which is preliminary data.</text>
</comment>
<evidence type="ECO:0000313" key="2">
    <source>
        <dbReference type="Proteomes" id="UP000499080"/>
    </source>
</evidence>
<evidence type="ECO:0008006" key="3">
    <source>
        <dbReference type="Google" id="ProtNLM"/>
    </source>
</evidence>
<sequence>MKRCRGSRRVLVVLQCFNCNCFGHSSAGCGYSPRCLKCSGTHRTNTCPIKERIPNSRCINCGKEGPVAAYGGWEDFSKRITKSQKRIPRSFYSNMSKVQENISYSQHFKSTKNP</sequence>